<gene>
    <name evidence="1" type="ORF">ACFONJ_03770</name>
</gene>
<protein>
    <recommendedName>
        <fullName evidence="3">DGQHR domain-containing protein</fullName>
    </recommendedName>
</protein>
<keyword evidence="2" id="KW-1185">Reference proteome</keyword>
<name>A0ABV7XPY3_9FLAO</name>
<evidence type="ECO:0008006" key="3">
    <source>
        <dbReference type="Google" id="ProtNLM"/>
    </source>
</evidence>
<evidence type="ECO:0000313" key="2">
    <source>
        <dbReference type="Proteomes" id="UP001595735"/>
    </source>
</evidence>
<organism evidence="1 2">
    <name type="scientific">Chryseobacterium tructae</name>
    <dbReference type="NCBI Taxonomy" id="1037380"/>
    <lineage>
        <taxon>Bacteria</taxon>
        <taxon>Pseudomonadati</taxon>
        <taxon>Bacteroidota</taxon>
        <taxon>Flavobacteriia</taxon>
        <taxon>Flavobacteriales</taxon>
        <taxon>Weeksellaceae</taxon>
        <taxon>Chryseobacterium group</taxon>
        <taxon>Chryseobacterium</taxon>
    </lineage>
</organism>
<dbReference type="Proteomes" id="UP001595735">
    <property type="component" value="Unassembled WGS sequence"/>
</dbReference>
<dbReference type="RefSeq" id="WP_290295137.1">
    <property type="nucleotide sequence ID" value="NZ_JAUFQR010000001.1"/>
</dbReference>
<dbReference type="EMBL" id="JBHRYO010000002">
    <property type="protein sequence ID" value="MFC3755083.1"/>
    <property type="molecule type" value="Genomic_DNA"/>
</dbReference>
<sequence>MLIDPSKSIDNSINIDNTVDFYFSIFRKKKLFSLFKGLEDDLINQYADLKKELFNTDFSTIQEFVLNIETGIDRESYDISWSIPKANDLIIDKKMSYTEVSISHLYSDFSNLEEGKLKHYGHKEVDSFEPIIVSYYLPTRELIVIDGNHRVYTAVQRENKKIKAHVLTAYANSLIMNERSYKLYSFHHNLVNLTQLCCNPVVWKFASNKSLQWSTYDGTARFNNVFLKKILLLIKQPYLPKAK</sequence>
<proteinExistence type="predicted"/>
<accession>A0ABV7XPY3</accession>
<evidence type="ECO:0000313" key="1">
    <source>
        <dbReference type="EMBL" id="MFC3755083.1"/>
    </source>
</evidence>
<reference evidence="2" key="1">
    <citation type="journal article" date="2019" name="Int. J. Syst. Evol. Microbiol.">
        <title>The Global Catalogue of Microorganisms (GCM) 10K type strain sequencing project: providing services to taxonomists for standard genome sequencing and annotation.</title>
        <authorList>
            <consortium name="The Broad Institute Genomics Platform"/>
            <consortium name="The Broad Institute Genome Sequencing Center for Infectious Disease"/>
            <person name="Wu L."/>
            <person name="Ma J."/>
        </authorList>
    </citation>
    <scope>NUCLEOTIDE SEQUENCE [LARGE SCALE GENOMIC DNA]</scope>
    <source>
        <strain evidence="2">CECT 7798</strain>
    </source>
</reference>
<comment type="caution">
    <text evidence="1">The sequence shown here is derived from an EMBL/GenBank/DDBJ whole genome shotgun (WGS) entry which is preliminary data.</text>
</comment>